<evidence type="ECO:0000256" key="1">
    <source>
        <dbReference type="ARBA" id="ARBA00004629"/>
    </source>
</evidence>
<dbReference type="AlphaFoldDB" id="A0AA39KK86"/>
<keyword evidence="7 9" id="KW-0131">Cell cycle</keyword>
<dbReference type="Pfam" id="PF09817">
    <property type="entry name" value="Zwilch"/>
    <property type="match status" value="1"/>
</dbReference>
<comment type="similarity">
    <text evidence="2 9">Belongs to the ZWILCH family.</text>
</comment>
<sequence length="612" mass="70400">MNNETDIIKRVLKNYNFSAIKTNLSYINRLFPHLGTNAEILLLCHIPENTFIDNEIHIEEQLSALDVTGSPLLHSFGNDSFNVTINSPKKNWLKHEEKYRPISKKTAITILNLFNEEIGFDENWTLPIFALCDVKNGEAQDVLLGVHHDSCWFITYKITSSPLKSLMSIQNGCNDLLTQHLKECSESKDKTEITITSTYELCGISSEMYDGREGSKLDFEGYLKIEVISNELCFTPSPRGSSNYLLVEIVSGSPNSPLADLWRQILLLNKYLSILEEYRKKDSSSRYSIMPLKFPSDFLTPYSEDESVITSKINCLLNGDDSAEINEEISQNPVSDMNIYEIKLTDFIKELPKRENLDFTDRLWRIVRGAGNYNKMTDCIYTVFESLTENNYKPQLNDMDKTRFARMVSELESENGKVSSLAGSSSLELIIDMGLENISRDYMYLLSNMNVMEAYGLRKIFNCVLTGDFDIQKYRNKLLNLAQIHISLELLQLIQAHFNCRCDITYSILECALKKYFGSSFKYNELTENIIYTLNIPAPREFITEVIKTAPSSWMCTLSTEESIQKLTTINYYSRFPIFPPNITNSDTSRKNHEKDEMYHVTTSSITYFKHY</sequence>
<evidence type="ECO:0000313" key="10">
    <source>
        <dbReference type="EMBL" id="KAK0164529.1"/>
    </source>
</evidence>
<dbReference type="GO" id="GO:0034501">
    <property type="term" value="P:protein localization to kinetochore"/>
    <property type="evidence" value="ECO:0007669"/>
    <property type="project" value="UniProtKB-UniRule"/>
</dbReference>
<evidence type="ECO:0000256" key="9">
    <source>
        <dbReference type="RuleBase" id="RU369076"/>
    </source>
</evidence>
<dbReference type="Gene3D" id="1.20.58.730">
    <property type="match status" value="1"/>
</dbReference>
<dbReference type="GO" id="GO:1990423">
    <property type="term" value="C:RZZ complex"/>
    <property type="evidence" value="ECO:0007669"/>
    <property type="project" value="UniProtKB-UniRule"/>
</dbReference>
<proteinExistence type="inferred from homology"/>
<keyword evidence="4 9" id="KW-0132">Cell division</keyword>
<keyword evidence="8 9" id="KW-0137">Centromere</keyword>
<protein>
    <recommendedName>
        <fullName evidence="9">Protein zwilch</fullName>
    </recommendedName>
</protein>
<dbReference type="PANTHER" id="PTHR15995">
    <property type="entry name" value="PROTEIN ZWILCH HOMOLOG"/>
    <property type="match status" value="1"/>
</dbReference>
<dbReference type="GO" id="GO:0051301">
    <property type="term" value="P:cell division"/>
    <property type="evidence" value="ECO:0007669"/>
    <property type="project" value="UniProtKB-UniRule"/>
</dbReference>
<organism evidence="10 11">
    <name type="scientific">Microctonus aethiopoides</name>
    <dbReference type="NCBI Taxonomy" id="144406"/>
    <lineage>
        <taxon>Eukaryota</taxon>
        <taxon>Metazoa</taxon>
        <taxon>Ecdysozoa</taxon>
        <taxon>Arthropoda</taxon>
        <taxon>Hexapoda</taxon>
        <taxon>Insecta</taxon>
        <taxon>Pterygota</taxon>
        <taxon>Neoptera</taxon>
        <taxon>Endopterygota</taxon>
        <taxon>Hymenoptera</taxon>
        <taxon>Apocrita</taxon>
        <taxon>Ichneumonoidea</taxon>
        <taxon>Braconidae</taxon>
        <taxon>Euphorinae</taxon>
        <taxon>Microctonus</taxon>
    </lineage>
</organism>
<evidence type="ECO:0000256" key="4">
    <source>
        <dbReference type="ARBA" id="ARBA00022618"/>
    </source>
</evidence>
<accession>A0AA39KK86</accession>
<evidence type="ECO:0000256" key="8">
    <source>
        <dbReference type="ARBA" id="ARBA00023328"/>
    </source>
</evidence>
<dbReference type="EMBL" id="JAQQBS010001422">
    <property type="protein sequence ID" value="KAK0164529.1"/>
    <property type="molecule type" value="Genomic_DNA"/>
</dbReference>
<comment type="subcellular location">
    <subcellularLocation>
        <location evidence="1 9">Chromosome</location>
        <location evidence="1 9">Centromere</location>
        <location evidence="1 9">Kinetochore</location>
    </subcellularLocation>
</comment>
<keyword evidence="5 9" id="KW-0498">Mitosis</keyword>
<gene>
    <name evidence="10" type="ORF">PV328_003146</name>
</gene>
<evidence type="ECO:0000256" key="3">
    <source>
        <dbReference type="ARBA" id="ARBA00022454"/>
    </source>
</evidence>
<comment type="caution">
    <text evidence="10">The sequence shown here is derived from an EMBL/GenBank/DDBJ whole genome shotgun (WGS) entry which is preliminary data.</text>
</comment>
<evidence type="ECO:0000313" key="11">
    <source>
        <dbReference type="Proteomes" id="UP001168990"/>
    </source>
</evidence>
<evidence type="ECO:0000256" key="7">
    <source>
        <dbReference type="ARBA" id="ARBA00023306"/>
    </source>
</evidence>
<evidence type="ECO:0000256" key="6">
    <source>
        <dbReference type="ARBA" id="ARBA00022838"/>
    </source>
</evidence>
<dbReference type="GO" id="GO:0007094">
    <property type="term" value="P:mitotic spindle assembly checkpoint signaling"/>
    <property type="evidence" value="ECO:0007669"/>
    <property type="project" value="UniProtKB-UniRule"/>
</dbReference>
<reference evidence="10" key="2">
    <citation type="submission" date="2023-03" db="EMBL/GenBank/DDBJ databases">
        <authorList>
            <person name="Inwood S.N."/>
            <person name="Skelly J.G."/>
            <person name="Guhlin J."/>
            <person name="Harrop T.W.R."/>
            <person name="Goldson S.G."/>
            <person name="Dearden P.K."/>
        </authorList>
    </citation>
    <scope>NUCLEOTIDE SEQUENCE</scope>
    <source>
        <strain evidence="10">Irish</strain>
        <tissue evidence="10">Whole body</tissue>
    </source>
</reference>
<keyword evidence="11" id="KW-1185">Reference proteome</keyword>
<dbReference type="InterPro" id="IPR018630">
    <property type="entry name" value="Zwilch"/>
</dbReference>
<reference evidence="10" key="1">
    <citation type="journal article" date="2023" name="bioRxiv">
        <title>Scaffold-level genome assemblies of two parasitoid biocontrol wasps reveal the parthenogenesis mechanism and an associated novel virus.</title>
        <authorList>
            <person name="Inwood S."/>
            <person name="Skelly J."/>
            <person name="Guhlin J."/>
            <person name="Harrop T."/>
            <person name="Goldson S."/>
            <person name="Dearden P."/>
        </authorList>
    </citation>
    <scope>NUCLEOTIDE SEQUENCE</scope>
    <source>
        <strain evidence="10">Irish</strain>
        <tissue evidence="10">Whole body</tissue>
    </source>
</reference>
<keyword evidence="3 9" id="KW-0158">Chromosome</keyword>
<dbReference type="PANTHER" id="PTHR15995:SF1">
    <property type="entry name" value="PROTEIN ZWILCH HOMOLOG"/>
    <property type="match status" value="1"/>
</dbReference>
<dbReference type="Gene3D" id="1.10.287.1880">
    <property type="match status" value="1"/>
</dbReference>
<comment type="subunit">
    <text evidence="9">Component of the RZZ complex.</text>
</comment>
<keyword evidence="6 9" id="KW-0995">Kinetochore</keyword>
<dbReference type="Proteomes" id="UP001168990">
    <property type="component" value="Unassembled WGS sequence"/>
</dbReference>
<evidence type="ECO:0000256" key="2">
    <source>
        <dbReference type="ARBA" id="ARBA00009062"/>
    </source>
</evidence>
<comment type="function">
    <text evidence="9">Essential component of the mitotic checkpoint, which prevents cells from prematurely exiting mitosis. Required for the assembly of the dynein-dynactin and MAD1-MAD2 complexes onto kinetochores. Its function related to the spindle assembly machinery is proposed to depend on its association in the mitotic RZZ complex.</text>
</comment>
<name>A0AA39KK86_9HYME</name>
<evidence type="ECO:0000256" key="5">
    <source>
        <dbReference type="ARBA" id="ARBA00022776"/>
    </source>
</evidence>